<sequence>MLHIRLIEKVGDSYRVVGTRDDSSEDEEGEEAGDANMEEGNPTPFVPSSGAGTSGAGPSYQGTSNMSNDEVLARMMSRMDMFDTCLNGMEFMIADRFQSIASMHGSCNAPKFSNLKMILFYRVMNGATERGITFYLDRRKILSIINYEWIVIYRFVNSTIGL</sequence>
<protein>
    <submittedName>
        <fullName evidence="2">Uncharacterized protein</fullName>
    </submittedName>
</protein>
<evidence type="ECO:0000313" key="2">
    <source>
        <dbReference type="EMBL" id="KDP21717.1"/>
    </source>
</evidence>
<keyword evidence="3" id="KW-1185">Reference proteome</keyword>
<dbReference type="Proteomes" id="UP000027138">
    <property type="component" value="Unassembled WGS sequence"/>
</dbReference>
<evidence type="ECO:0000256" key="1">
    <source>
        <dbReference type="SAM" id="MobiDB-lite"/>
    </source>
</evidence>
<name>A0A067JD52_JATCU</name>
<evidence type="ECO:0000313" key="3">
    <source>
        <dbReference type="Proteomes" id="UP000027138"/>
    </source>
</evidence>
<proteinExistence type="predicted"/>
<dbReference type="EMBL" id="KK915598">
    <property type="protein sequence ID" value="KDP21717.1"/>
    <property type="molecule type" value="Genomic_DNA"/>
</dbReference>
<organism evidence="2 3">
    <name type="scientific">Jatropha curcas</name>
    <name type="common">Barbados nut</name>
    <dbReference type="NCBI Taxonomy" id="180498"/>
    <lineage>
        <taxon>Eukaryota</taxon>
        <taxon>Viridiplantae</taxon>
        <taxon>Streptophyta</taxon>
        <taxon>Embryophyta</taxon>
        <taxon>Tracheophyta</taxon>
        <taxon>Spermatophyta</taxon>
        <taxon>Magnoliopsida</taxon>
        <taxon>eudicotyledons</taxon>
        <taxon>Gunneridae</taxon>
        <taxon>Pentapetalae</taxon>
        <taxon>rosids</taxon>
        <taxon>fabids</taxon>
        <taxon>Malpighiales</taxon>
        <taxon>Euphorbiaceae</taxon>
        <taxon>Crotonoideae</taxon>
        <taxon>Jatropheae</taxon>
        <taxon>Jatropha</taxon>
    </lineage>
</organism>
<feature type="compositionally biased region" description="Acidic residues" evidence="1">
    <location>
        <begin position="23"/>
        <end position="37"/>
    </location>
</feature>
<accession>A0A067JD52</accession>
<reference evidence="2 3" key="1">
    <citation type="journal article" date="2014" name="PLoS ONE">
        <title>Global Analysis of Gene Expression Profiles in Physic Nut (Jatropha curcas L.) Seedlings Exposed to Salt Stress.</title>
        <authorList>
            <person name="Zhang L."/>
            <person name="Zhang C."/>
            <person name="Wu P."/>
            <person name="Chen Y."/>
            <person name="Li M."/>
            <person name="Jiang H."/>
            <person name="Wu G."/>
        </authorList>
    </citation>
    <scope>NUCLEOTIDE SEQUENCE [LARGE SCALE GENOMIC DNA]</scope>
    <source>
        <strain evidence="3">cv. GZQX0401</strain>
        <tissue evidence="2">Young leaves</tissue>
    </source>
</reference>
<feature type="compositionally biased region" description="Low complexity" evidence="1">
    <location>
        <begin position="38"/>
        <end position="59"/>
    </location>
</feature>
<feature type="region of interest" description="Disordered" evidence="1">
    <location>
        <begin position="17"/>
        <end position="64"/>
    </location>
</feature>
<gene>
    <name evidence="2" type="ORF">JCGZ_03602</name>
</gene>
<dbReference type="AlphaFoldDB" id="A0A067JD52"/>